<dbReference type="RefSeq" id="WP_203701436.1">
    <property type="nucleotide sequence ID" value="NZ_BAAALU010000007.1"/>
</dbReference>
<evidence type="ECO:0000313" key="3">
    <source>
        <dbReference type="Proteomes" id="UP000624325"/>
    </source>
</evidence>
<keyword evidence="3" id="KW-1185">Reference proteome</keyword>
<reference evidence="2 3" key="1">
    <citation type="submission" date="2021-01" db="EMBL/GenBank/DDBJ databases">
        <title>Whole genome shotgun sequence of Asanoa iriomotensis NBRC 100142.</title>
        <authorList>
            <person name="Komaki H."/>
            <person name="Tamura T."/>
        </authorList>
    </citation>
    <scope>NUCLEOTIDE SEQUENCE [LARGE SCALE GENOMIC DNA]</scope>
    <source>
        <strain evidence="2 3">NBRC 100142</strain>
    </source>
</reference>
<proteinExistence type="predicted"/>
<protein>
    <submittedName>
        <fullName evidence="2">Cupin</fullName>
    </submittedName>
</protein>
<comment type="caution">
    <text evidence="2">The sequence shown here is derived from an EMBL/GenBank/DDBJ whole genome shotgun (WGS) entry which is preliminary data.</text>
</comment>
<name>A0ABQ4BYN5_9ACTN</name>
<dbReference type="EMBL" id="BONC01000008">
    <property type="protein sequence ID" value="GIF55641.1"/>
    <property type="molecule type" value="Genomic_DNA"/>
</dbReference>
<dbReference type="InterPro" id="IPR013096">
    <property type="entry name" value="Cupin_2"/>
</dbReference>
<dbReference type="Proteomes" id="UP000624325">
    <property type="component" value="Unassembled WGS sequence"/>
</dbReference>
<accession>A0ABQ4BYN5</accession>
<dbReference type="Pfam" id="PF07883">
    <property type="entry name" value="Cupin_2"/>
    <property type="match status" value="1"/>
</dbReference>
<evidence type="ECO:0000259" key="1">
    <source>
        <dbReference type="Pfam" id="PF07883"/>
    </source>
</evidence>
<dbReference type="CDD" id="cd06990">
    <property type="entry name" value="cupin_DUF861"/>
    <property type="match status" value="1"/>
</dbReference>
<gene>
    <name evidence="2" type="ORF">Air01nite_17360</name>
</gene>
<dbReference type="SUPFAM" id="SSF51182">
    <property type="entry name" value="RmlC-like cupins"/>
    <property type="match status" value="1"/>
</dbReference>
<sequence>MKGLESKTFEAPDEKRMFEGNGYADVVMVADRPVSRGTFEPGWKWSNNIKPIAGTPSCMTSHLGYVQSGRMRIMMDDGPTMELGPGDVFAIEPGHDAEVLGNEDCVVLDFGEIANYAKRA</sequence>
<dbReference type="InterPro" id="IPR014710">
    <property type="entry name" value="RmlC-like_jellyroll"/>
</dbReference>
<evidence type="ECO:0000313" key="2">
    <source>
        <dbReference type="EMBL" id="GIF55641.1"/>
    </source>
</evidence>
<feature type="domain" description="Cupin type-2" evidence="1">
    <location>
        <begin position="62"/>
        <end position="109"/>
    </location>
</feature>
<organism evidence="2 3">
    <name type="scientific">Asanoa iriomotensis</name>
    <dbReference type="NCBI Taxonomy" id="234613"/>
    <lineage>
        <taxon>Bacteria</taxon>
        <taxon>Bacillati</taxon>
        <taxon>Actinomycetota</taxon>
        <taxon>Actinomycetes</taxon>
        <taxon>Micromonosporales</taxon>
        <taxon>Micromonosporaceae</taxon>
        <taxon>Asanoa</taxon>
    </lineage>
</organism>
<dbReference type="InterPro" id="IPR011051">
    <property type="entry name" value="RmlC_Cupin_sf"/>
</dbReference>
<dbReference type="Gene3D" id="2.60.120.10">
    <property type="entry name" value="Jelly Rolls"/>
    <property type="match status" value="1"/>
</dbReference>